<gene>
    <name evidence="4" type="ORF">D0Y96_04245</name>
</gene>
<keyword evidence="1" id="KW-0732">Signal</keyword>
<dbReference type="InterPro" id="IPR018309">
    <property type="entry name" value="Tscrpt_reg_PadR_C"/>
</dbReference>
<name>A0A372IRH6_9BACT</name>
<reference evidence="4 5" key="1">
    <citation type="submission" date="2018-08" db="EMBL/GenBank/DDBJ databases">
        <title>Acidipila sp. 4G-K13, an acidobacterium isolated from forest soil.</title>
        <authorList>
            <person name="Gao Z.-H."/>
            <person name="Qiu L.-H."/>
        </authorList>
    </citation>
    <scope>NUCLEOTIDE SEQUENCE [LARGE SCALE GENOMIC DNA]</scope>
    <source>
        <strain evidence="4 5">4G-K13</strain>
    </source>
</reference>
<dbReference type="Gene3D" id="1.10.10.10">
    <property type="entry name" value="Winged helix-like DNA-binding domain superfamily/Winged helix DNA-binding domain"/>
    <property type="match status" value="1"/>
</dbReference>
<evidence type="ECO:0000259" key="3">
    <source>
        <dbReference type="Pfam" id="PF10400"/>
    </source>
</evidence>
<dbReference type="Pfam" id="PF03551">
    <property type="entry name" value="PadR"/>
    <property type="match status" value="1"/>
</dbReference>
<feature type="signal peptide" evidence="1">
    <location>
        <begin position="1"/>
        <end position="21"/>
    </location>
</feature>
<feature type="chain" id="PRO_5016646252" evidence="1">
    <location>
        <begin position="22"/>
        <end position="179"/>
    </location>
</feature>
<evidence type="ECO:0000313" key="5">
    <source>
        <dbReference type="Proteomes" id="UP000264702"/>
    </source>
</evidence>
<dbReference type="InterPro" id="IPR036388">
    <property type="entry name" value="WH-like_DNA-bd_sf"/>
</dbReference>
<keyword evidence="5" id="KW-1185">Reference proteome</keyword>
<feature type="domain" description="Transcription regulator PadR N-terminal" evidence="2">
    <location>
        <begin position="11"/>
        <end position="84"/>
    </location>
</feature>
<evidence type="ECO:0000256" key="1">
    <source>
        <dbReference type="SAM" id="SignalP"/>
    </source>
</evidence>
<dbReference type="OrthoDB" id="9783723at2"/>
<proteinExistence type="predicted"/>
<organism evidence="4 5">
    <name type="scientific">Paracidobacterium acidisoli</name>
    <dbReference type="NCBI Taxonomy" id="2303751"/>
    <lineage>
        <taxon>Bacteria</taxon>
        <taxon>Pseudomonadati</taxon>
        <taxon>Acidobacteriota</taxon>
        <taxon>Terriglobia</taxon>
        <taxon>Terriglobales</taxon>
        <taxon>Acidobacteriaceae</taxon>
        <taxon>Paracidobacterium</taxon>
    </lineage>
</organism>
<accession>A0A372IRH6</accession>
<dbReference type="RefSeq" id="WP_117298127.1">
    <property type="nucleotide sequence ID" value="NZ_QVQT02000002.1"/>
</dbReference>
<dbReference type="PANTHER" id="PTHR43252:SF6">
    <property type="entry name" value="NEGATIVE TRANSCRIPTION REGULATOR PADR"/>
    <property type="match status" value="1"/>
</dbReference>
<protein>
    <submittedName>
        <fullName evidence="4">PadR family transcriptional regulator</fullName>
    </submittedName>
</protein>
<feature type="domain" description="Transcription regulator PadR C-terminal" evidence="3">
    <location>
        <begin position="97"/>
        <end position="179"/>
    </location>
</feature>
<evidence type="ECO:0000259" key="2">
    <source>
        <dbReference type="Pfam" id="PF03551"/>
    </source>
</evidence>
<dbReference type="Pfam" id="PF10400">
    <property type="entry name" value="Vir_act_alpha_C"/>
    <property type="match status" value="1"/>
</dbReference>
<dbReference type="SUPFAM" id="SSF46785">
    <property type="entry name" value="Winged helix' DNA-binding domain"/>
    <property type="match status" value="1"/>
</dbReference>
<dbReference type="AlphaFoldDB" id="A0A372IRH6"/>
<evidence type="ECO:0000313" key="4">
    <source>
        <dbReference type="EMBL" id="RFU17379.1"/>
    </source>
</evidence>
<dbReference type="Proteomes" id="UP000264702">
    <property type="component" value="Unassembled WGS sequence"/>
</dbReference>
<dbReference type="PANTHER" id="PTHR43252">
    <property type="entry name" value="TRANSCRIPTIONAL REGULATOR YQJI"/>
    <property type="match status" value="1"/>
</dbReference>
<dbReference type="EMBL" id="QVQT01000002">
    <property type="protein sequence ID" value="RFU17379.1"/>
    <property type="molecule type" value="Genomic_DNA"/>
</dbReference>
<dbReference type="InterPro" id="IPR005149">
    <property type="entry name" value="Tscrpt_reg_PadR_N"/>
</dbReference>
<comment type="caution">
    <text evidence="4">The sequence shown here is derived from an EMBL/GenBank/DDBJ whole genome shotgun (WGS) entry which is preliminary data.</text>
</comment>
<dbReference type="Gene3D" id="6.10.140.190">
    <property type="match status" value="1"/>
</dbReference>
<dbReference type="InterPro" id="IPR036390">
    <property type="entry name" value="WH_DNA-bd_sf"/>
</dbReference>
<sequence>MKRLNQSQLALLGLLSFGAMSGYDLKQLSDWSVGYFWRESYGQIYPHLKRLEADGLVARKTERGTGRRDRHEYRLTAAGKQTLQRWLAKPAAEEIPRNEMLLKVFFGDLVAPEFTVEHIARQKAQSEAELTAYAAVQKRIEGEQGSPRQKQHWLMTLRYGIHIAQAQMNWCEEMLKELK</sequence>